<gene>
    <name evidence="2" type="ORF">DN069_28080</name>
</gene>
<dbReference type="Proteomes" id="UP000248889">
    <property type="component" value="Unassembled WGS sequence"/>
</dbReference>
<feature type="transmembrane region" description="Helical" evidence="1">
    <location>
        <begin position="148"/>
        <end position="170"/>
    </location>
</feature>
<dbReference type="OrthoDB" id="3297477at2"/>
<accession>A0A2X0K4S4</accession>
<sequence length="252" mass="26874">MFPALLSEWIKVKTVRSTFITLLLTFVVTVGLGALVSALFAANFNHTSAADRATFDATSVSFSGIGLGQLALIVFSVLVVTSEYSSGMIRATLAAVPQRLTLLLAKVVTVLGLVAVISLLTAFVSFFLGQALLGSHRVSISDPGVTRAVFGMAIYMTLLALLSVGVAFMVRRPIPALAILMPFFFLISPILNAVPKVKNVAHYFPDVAGRQLFSVRASSDVPYGPLAGFFIVLAWAVACIGIGYLLFKRRDA</sequence>
<evidence type="ECO:0000313" key="2">
    <source>
        <dbReference type="EMBL" id="RAG82300.1"/>
    </source>
</evidence>
<dbReference type="Pfam" id="PF12730">
    <property type="entry name" value="ABC2_membrane_4"/>
    <property type="match status" value="1"/>
</dbReference>
<keyword evidence="1" id="KW-1133">Transmembrane helix</keyword>
<name>A0A2X0K4S4_9ACTN</name>
<evidence type="ECO:0000256" key="1">
    <source>
        <dbReference type="SAM" id="Phobius"/>
    </source>
</evidence>
<feature type="transmembrane region" description="Helical" evidence="1">
    <location>
        <begin position="226"/>
        <end position="247"/>
    </location>
</feature>
<organism evidence="2 3">
    <name type="scientific">Streptacidiphilus pinicola</name>
    <dbReference type="NCBI Taxonomy" id="2219663"/>
    <lineage>
        <taxon>Bacteria</taxon>
        <taxon>Bacillati</taxon>
        <taxon>Actinomycetota</taxon>
        <taxon>Actinomycetes</taxon>
        <taxon>Kitasatosporales</taxon>
        <taxon>Streptomycetaceae</taxon>
        <taxon>Streptacidiphilus</taxon>
    </lineage>
</organism>
<feature type="transmembrane region" description="Helical" evidence="1">
    <location>
        <begin position="20"/>
        <end position="42"/>
    </location>
</feature>
<proteinExistence type="predicted"/>
<protein>
    <submittedName>
        <fullName evidence="2">ABC transporter permease</fullName>
    </submittedName>
</protein>
<comment type="caution">
    <text evidence="2">The sequence shown here is derived from an EMBL/GenBank/DDBJ whole genome shotgun (WGS) entry which is preliminary data.</text>
</comment>
<evidence type="ECO:0000313" key="3">
    <source>
        <dbReference type="Proteomes" id="UP000248889"/>
    </source>
</evidence>
<feature type="transmembrane region" description="Helical" evidence="1">
    <location>
        <begin position="62"/>
        <end position="81"/>
    </location>
</feature>
<keyword evidence="3" id="KW-1185">Reference proteome</keyword>
<reference evidence="2 3" key="1">
    <citation type="submission" date="2018-06" db="EMBL/GenBank/DDBJ databases">
        <title>Streptacidiphilus pinicola sp. nov., isolated from pine grove soil.</title>
        <authorList>
            <person name="Roh S.G."/>
            <person name="Park S."/>
            <person name="Kim M.-K."/>
            <person name="Yun B.-R."/>
            <person name="Park J."/>
            <person name="Kim M.J."/>
            <person name="Kim Y.S."/>
            <person name="Kim S.B."/>
        </authorList>
    </citation>
    <scope>NUCLEOTIDE SEQUENCE [LARGE SCALE GENOMIC DNA]</scope>
    <source>
        <strain evidence="2 3">MMS16-CNU450</strain>
    </source>
</reference>
<feature type="transmembrane region" description="Helical" evidence="1">
    <location>
        <begin position="102"/>
        <end position="128"/>
    </location>
</feature>
<dbReference type="EMBL" id="QKYN01000117">
    <property type="protein sequence ID" value="RAG82300.1"/>
    <property type="molecule type" value="Genomic_DNA"/>
</dbReference>
<feature type="transmembrane region" description="Helical" evidence="1">
    <location>
        <begin position="177"/>
        <end position="194"/>
    </location>
</feature>
<dbReference type="AlphaFoldDB" id="A0A2X0K4S4"/>
<keyword evidence="1" id="KW-0472">Membrane</keyword>
<keyword evidence="1" id="KW-0812">Transmembrane</keyword>